<dbReference type="InterPro" id="IPR002861">
    <property type="entry name" value="Reeler_dom"/>
</dbReference>
<feature type="region of interest" description="Disordered" evidence="1">
    <location>
        <begin position="188"/>
        <end position="319"/>
    </location>
</feature>
<name>A0ABY7EVA9_MYAAR</name>
<feature type="compositionally biased region" description="Polar residues" evidence="1">
    <location>
        <begin position="231"/>
        <end position="250"/>
    </location>
</feature>
<feature type="signal peptide" evidence="2">
    <location>
        <begin position="1"/>
        <end position="20"/>
    </location>
</feature>
<evidence type="ECO:0000313" key="5">
    <source>
        <dbReference type="Proteomes" id="UP001164746"/>
    </source>
</evidence>
<feature type="compositionally biased region" description="Gly residues" evidence="1">
    <location>
        <begin position="188"/>
        <end position="207"/>
    </location>
</feature>
<keyword evidence="5" id="KW-1185">Reference proteome</keyword>
<dbReference type="EMBL" id="CP111020">
    <property type="protein sequence ID" value="WAR13888.1"/>
    <property type="molecule type" value="Genomic_DNA"/>
</dbReference>
<organism evidence="4 5">
    <name type="scientific">Mya arenaria</name>
    <name type="common">Soft-shell clam</name>
    <dbReference type="NCBI Taxonomy" id="6604"/>
    <lineage>
        <taxon>Eukaryota</taxon>
        <taxon>Metazoa</taxon>
        <taxon>Spiralia</taxon>
        <taxon>Lophotrochozoa</taxon>
        <taxon>Mollusca</taxon>
        <taxon>Bivalvia</taxon>
        <taxon>Autobranchia</taxon>
        <taxon>Heteroconchia</taxon>
        <taxon>Euheterodonta</taxon>
        <taxon>Imparidentia</taxon>
        <taxon>Neoheterodontei</taxon>
        <taxon>Myida</taxon>
        <taxon>Myoidea</taxon>
        <taxon>Myidae</taxon>
        <taxon>Mya</taxon>
    </lineage>
</organism>
<protein>
    <submittedName>
        <fullName evidence="4">FRRS1-like protein</fullName>
    </submittedName>
</protein>
<dbReference type="CDD" id="cd08544">
    <property type="entry name" value="Reeler"/>
    <property type="match status" value="1"/>
</dbReference>
<accession>A0ABY7EVA9</accession>
<dbReference type="PROSITE" id="PS51257">
    <property type="entry name" value="PROKAR_LIPOPROTEIN"/>
    <property type="match status" value="1"/>
</dbReference>
<reference evidence="4" key="1">
    <citation type="submission" date="2022-11" db="EMBL/GenBank/DDBJ databases">
        <title>Centuries of genome instability and evolution in soft-shell clam transmissible cancer (bioRxiv).</title>
        <authorList>
            <person name="Hart S.F.M."/>
            <person name="Yonemitsu M.A."/>
            <person name="Giersch R.M."/>
            <person name="Beal B.F."/>
            <person name="Arriagada G."/>
            <person name="Davis B.W."/>
            <person name="Ostrander E.A."/>
            <person name="Goff S.P."/>
            <person name="Metzger M.J."/>
        </authorList>
    </citation>
    <scope>NUCLEOTIDE SEQUENCE</scope>
    <source>
        <strain evidence="4">MELC-2E11</strain>
        <tissue evidence="4">Siphon/mantle</tissue>
    </source>
</reference>
<evidence type="ECO:0000256" key="2">
    <source>
        <dbReference type="SAM" id="SignalP"/>
    </source>
</evidence>
<dbReference type="Proteomes" id="UP001164746">
    <property type="component" value="Chromosome 9"/>
</dbReference>
<gene>
    <name evidence="4" type="ORF">MAR_003993</name>
</gene>
<dbReference type="PANTHER" id="PTHR45828:SF33">
    <property type="entry name" value="DOMON DOMAIN-CONTAINING PROTEIN"/>
    <property type="match status" value="1"/>
</dbReference>
<evidence type="ECO:0000313" key="4">
    <source>
        <dbReference type="EMBL" id="WAR13888.1"/>
    </source>
</evidence>
<sequence length="346" mass="36500">MERIIYQLFVVLLFACYINSRPNGSPKNSCFYMTPRHIHPHTYRKVFPTKAMGLYNITTSADVFRPDRPIRVTLWGPPFKGFMMVAAEEGSKDWPTGIFYSDHGVANRMDCLSRGDTVTHLNNSYKDSVSVLWYGPESMNSEQIQFVPRGSVTQAPTNWWNRGGTGNSWGSGANNVLNGWGANAAGTNGGLGGGGSGGWNQGRGTGTGQQASSWGAAGGGGDWQYRGQGSLTSSHMANPQPTQRNPNGGSLQWADVNNGAGWTAGQDSWGGTPMEGPNPNGQPVWHWSSGQITSPKPKGAQAVGAEQATGTGTGTGTGSQWSVSALMELIGRLSGAAGTGGQTPAV</sequence>
<feature type="domain" description="Reelin" evidence="3">
    <location>
        <begin position="30"/>
        <end position="160"/>
    </location>
</feature>
<dbReference type="PANTHER" id="PTHR45828">
    <property type="entry name" value="CYTOCHROME B561/FERRIC REDUCTASE TRANSMEMBRANE"/>
    <property type="match status" value="1"/>
</dbReference>
<dbReference type="Gene3D" id="2.60.40.4060">
    <property type="entry name" value="Reeler domain"/>
    <property type="match status" value="1"/>
</dbReference>
<dbReference type="InterPro" id="IPR051237">
    <property type="entry name" value="Ferric-chelate_Red/DefProt"/>
</dbReference>
<keyword evidence="2" id="KW-0732">Signal</keyword>
<dbReference type="InterPro" id="IPR042307">
    <property type="entry name" value="Reeler_sf"/>
</dbReference>
<proteinExistence type="predicted"/>
<feature type="chain" id="PRO_5046762086" evidence="2">
    <location>
        <begin position="21"/>
        <end position="346"/>
    </location>
</feature>
<evidence type="ECO:0000256" key="1">
    <source>
        <dbReference type="SAM" id="MobiDB-lite"/>
    </source>
</evidence>
<dbReference type="Pfam" id="PF02014">
    <property type="entry name" value="Reeler"/>
    <property type="match status" value="1"/>
</dbReference>
<evidence type="ECO:0000259" key="3">
    <source>
        <dbReference type="Pfam" id="PF02014"/>
    </source>
</evidence>